<feature type="transmembrane region" description="Helical" evidence="1">
    <location>
        <begin position="48"/>
        <end position="70"/>
    </location>
</feature>
<feature type="transmembrane region" description="Helical" evidence="1">
    <location>
        <begin position="143"/>
        <end position="162"/>
    </location>
</feature>
<keyword evidence="3" id="KW-1185">Reference proteome</keyword>
<sequence>MNFETKYLIRWGIPGWVFLFFLFSTIVVGKDLSVVTMLKTGGTKSVGLVIALAGIGVPIGYMFHQVNFGIHWFGKQNLSKNIGYISNLLIDVDESKDITGENVEDYYLIEYLMHNELSKLDEPRLNYLSERYRHLLSTTHSLGALRQSLFAASIFPLVFFFNTWHFEILLITIVCLGMFWKIGQNYNYYSKKTMYFQGRLIKDLLKK</sequence>
<evidence type="ECO:0000256" key="1">
    <source>
        <dbReference type="SAM" id="Phobius"/>
    </source>
</evidence>
<dbReference type="KEGG" id="fpn:ABE65_011505"/>
<proteinExistence type="predicted"/>
<dbReference type="EMBL" id="CP015378">
    <property type="protein sequence ID" value="ANC77393.1"/>
    <property type="molecule type" value="Genomic_DNA"/>
</dbReference>
<keyword evidence="1" id="KW-1133">Transmembrane helix</keyword>
<gene>
    <name evidence="2" type="ORF">ABE65_011505</name>
</gene>
<feature type="transmembrane region" description="Helical" evidence="1">
    <location>
        <begin position="7"/>
        <end position="28"/>
    </location>
</feature>
<evidence type="ECO:0000313" key="3">
    <source>
        <dbReference type="Proteomes" id="UP000076623"/>
    </source>
</evidence>
<feature type="transmembrane region" description="Helical" evidence="1">
    <location>
        <begin position="168"/>
        <end position="189"/>
    </location>
</feature>
<keyword evidence="1" id="KW-0472">Membrane</keyword>
<organism evidence="2 3">
    <name type="scientific">Fictibacillus phosphorivorans</name>
    <dbReference type="NCBI Taxonomy" id="1221500"/>
    <lineage>
        <taxon>Bacteria</taxon>
        <taxon>Bacillati</taxon>
        <taxon>Bacillota</taxon>
        <taxon>Bacilli</taxon>
        <taxon>Bacillales</taxon>
        <taxon>Fictibacillaceae</taxon>
        <taxon>Fictibacillus</taxon>
    </lineage>
</organism>
<accession>A0A160IMA1</accession>
<dbReference type="AlphaFoldDB" id="A0A160IMA1"/>
<protein>
    <submittedName>
        <fullName evidence="2">Uncharacterized protein</fullName>
    </submittedName>
</protein>
<evidence type="ECO:0000313" key="2">
    <source>
        <dbReference type="EMBL" id="ANC77393.1"/>
    </source>
</evidence>
<keyword evidence="1" id="KW-0812">Transmembrane</keyword>
<name>A0A160IMA1_9BACL</name>
<dbReference type="Proteomes" id="UP000076623">
    <property type="component" value="Chromosome"/>
</dbReference>
<dbReference type="RefSeq" id="WP_066394951.1">
    <property type="nucleotide sequence ID" value="NZ_CP015378.1"/>
</dbReference>
<reference evidence="2 3" key="1">
    <citation type="submission" date="2016-04" db="EMBL/GenBank/DDBJ databases">
        <title>Complete genome sequence of Fictibacillus phosphorivorans G25-29, a strain toxic to nematodes.</title>
        <authorList>
            <person name="Zheng Z."/>
        </authorList>
    </citation>
    <scope>NUCLEOTIDE SEQUENCE [LARGE SCALE GENOMIC DNA]</scope>
    <source>
        <strain evidence="2 3">G25-29</strain>
    </source>
</reference>